<dbReference type="Pfam" id="PF02836">
    <property type="entry name" value="Glyco_hydro_2_C"/>
    <property type="match status" value="1"/>
</dbReference>
<dbReference type="GO" id="GO:0004565">
    <property type="term" value="F:beta-galactosidase activity"/>
    <property type="evidence" value="ECO:0007669"/>
    <property type="project" value="UniProtKB-EC"/>
</dbReference>
<gene>
    <name evidence="11" type="ORF">EDD74_1088</name>
    <name evidence="10" type="ORF">FAEUMB_10640</name>
</gene>
<accession>A0A4R3JS12</accession>
<dbReference type="InterPro" id="IPR014718">
    <property type="entry name" value="GH-type_carb-bd"/>
</dbReference>
<dbReference type="Gene3D" id="2.60.40.10">
    <property type="entry name" value="Immunoglobulins"/>
    <property type="match status" value="2"/>
</dbReference>
<dbReference type="EMBL" id="SLZV01000008">
    <property type="protein sequence ID" value="TCS68434.1"/>
    <property type="molecule type" value="Genomic_DNA"/>
</dbReference>
<keyword evidence="5 8" id="KW-0378">Hydrolase</keyword>
<dbReference type="Gene3D" id="3.20.20.80">
    <property type="entry name" value="Glycosidases"/>
    <property type="match status" value="1"/>
</dbReference>
<comment type="similarity">
    <text evidence="2 8">Belongs to the glycosyl hydrolase 2 family.</text>
</comment>
<dbReference type="Pfam" id="PF00703">
    <property type="entry name" value="Glyco_hydro_2"/>
    <property type="match status" value="1"/>
</dbReference>
<comment type="catalytic activity">
    <reaction evidence="1 8">
        <text>Hydrolysis of terminal non-reducing beta-D-galactose residues in beta-D-galactosides.</text>
        <dbReference type="EC" id="3.2.1.23"/>
    </reaction>
</comment>
<evidence type="ECO:0000256" key="7">
    <source>
        <dbReference type="ARBA" id="ARBA00032230"/>
    </source>
</evidence>
<keyword evidence="6 8" id="KW-0326">Glycosidase</keyword>
<dbReference type="InterPro" id="IPR004199">
    <property type="entry name" value="B-gal_small/dom_5"/>
</dbReference>
<dbReference type="Pfam" id="PF16353">
    <property type="entry name" value="LacZ_4"/>
    <property type="match status" value="1"/>
</dbReference>
<dbReference type="PROSITE" id="PS00719">
    <property type="entry name" value="GLYCOSYL_HYDROL_F2_1"/>
    <property type="match status" value="1"/>
</dbReference>
<evidence type="ECO:0000313" key="13">
    <source>
        <dbReference type="Proteomes" id="UP000702954"/>
    </source>
</evidence>
<dbReference type="EMBL" id="BHEO01000002">
    <property type="protein sequence ID" value="GBU04523.1"/>
    <property type="molecule type" value="Genomic_DNA"/>
</dbReference>
<dbReference type="InterPro" id="IPR006104">
    <property type="entry name" value="Glyco_hydro_2_N"/>
</dbReference>
<dbReference type="PRINTS" id="PR00132">
    <property type="entry name" value="GLHYDRLASE2"/>
</dbReference>
<evidence type="ECO:0000256" key="6">
    <source>
        <dbReference type="ARBA" id="ARBA00023295"/>
    </source>
</evidence>
<dbReference type="SUPFAM" id="SSF49785">
    <property type="entry name" value="Galactose-binding domain-like"/>
    <property type="match status" value="1"/>
</dbReference>
<dbReference type="InterPro" id="IPR008979">
    <property type="entry name" value="Galactose-bd-like_sf"/>
</dbReference>
<dbReference type="GO" id="GO:0030246">
    <property type="term" value="F:carbohydrate binding"/>
    <property type="evidence" value="ECO:0007669"/>
    <property type="project" value="InterPro"/>
</dbReference>
<dbReference type="InterPro" id="IPR050347">
    <property type="entry name" value="Bact_Beta-galactosidase"/>
</dbReference>
<dbReference type="Pfam" id="PF02929">
    <property type="entry name" value="Bgal_small_N"/>
    <property type="match status" value="1"/>
</dbReference>
<dbReference type="SUPFAM" id="SSF74650">
    <property type="entry name" value="Galactose mutarotase-like"/>
    <property type="match status" value="1"/>
</dbReference>
<evidence type="ECO:0000256" key="5">
    <source>
        <dbReference type="ARBA" id="ARBA00022801"/>
    </source>
</evidence>
<dbReference type="SUPFAM" id="SSF51445">
    <property type="entry name" value="(Trans)glycosidases"/>
    <property type="match status" value="1"/>
</dbReference>
<dbReference type="InterPro" id="IPR023230">
    <property type="entry name" value="Glyco_hydro_2_CS"/>
</dbReference>
<evidence type="ECO:0000313" key="10">
    <source>
        <dbReference type="EMBL" id="GBU04523.1"/>
    </source>
</evidence>
<dbReference type="InterPro" id="IPR023232">
    <property type="entry name" value="Glyco_hydro_2_AS"/>
</dbReference>
<comment type="caution">
    <text evidence="11">The sequence shown here is derived from an EMBL/GenBank/DDBJ whole genome shotgun (WGS) entry which is preliminary data.</text>
</comment>
<dbReference type="PROSITE" id="PS00608">
    <property type="entry name" value="GLYCOSYL_HYDROL_F2_2"/>
    <property type="match status" value="1"/>
</dbReference>
<evidence type="ECO:0000259" key="9">
    <source>
        <dbReference type="SMART" id="SM01038"/>
    </source>
</evidence>
<reference evidence="10 13" key="1">
    <citation type="journal article" date="2018" name="Int. J. Syst. Evol. Microbiol.">
        <title>Draft Genome Sequence of Faecalimonas umbilicata JCM 30896T, an Acetate-Producing Bacterium Isolated from Human Feces.</title>
        <authorList>
            <person name="Sakamoto M."/>
            <person name="Ikeyama N."/>
            <person name="Yuki M."/>
            <person name="Ohkuma M."/>
        </authorList>
    </citation>
    <scope>NUCLEOTIDE SEQUENCE [LARGE SCALE GENOMIC DNA]</scope>
    <source>
        <strain evidence="10 13">EGH7</strain>
    </source>
</reference>
<dbReference type="NCBIfam" id="NF007666">
    <property type="entry name" value="PRK10340.1"/>
    <property type="match status" value="1"/>
</dbReference>
<protein>
    <recommendedName>
        <fullName evidence="4 8">Beta-galactosidase</fullName>
        <ecNumber evidence="3 8">3.2.1.23</ecNumber>
    </recommendedName>
    <alternativeName>
        <fullName evidence="7 8">Lactase</fullName>
    </alternativeName>
</protein>
<dbReference type="Proteomes" id="UP000702954">
    <property type="component" value="Unassembled WGS sequence"/>
</dbReference>
<dbReference type="InterPro" id="IPR011013">
    <property type="entry name" value="Gal_mutarotase_sf_dom"/>
</dbReference>
<organism evidence="11 12">
    <name type="scientific">Faecalimonas umbilicata</name>
    <dbReference type="NCBI Taxonomy" id="1912855"/>
    <lineage>
        <taxon>Bacteria</taxon>
        <taxon>Bacillati</taxon>
        <taxon>Bacillota</taxon>
        <taxon>Clostridia</taxon>
        <taxon>Lachnospirales</taxon>
        <taxon>Lachnospiraceae</taxon>
        <taxon>Faecalimonas</taxon>
    </lineage>
</organism>
<evidence type="ECO:0000256" key="2">
    <source>
        <dbReference type="ARBA" id="ARBA00007401"/>
    </source>
</evidence>
<name>A0A4R3JS12_9FIRM</name>
<sequence length="1046" mass="119732">MKTWENHQIDGINRMPARAHFLTFPTREKALLGSNGYTHAFKNLNGTWKFMFLDAPEYSPEGFSESDFDVSGMDDIIVPGNWQLQGYGKMHYSDLWYNFPINPPYVPTENPTGIYKRTFYVEESFRGKQIILRFCGVDSAYHLWINGQEVGYSKAARNESEFDITELVRIGEENDVTVRVYQWSDGTYLEDQDMWWESGIFRDVELLGVPKNGINDYKVVADLDDTYQNGLFSLNATLRTEEKVQVTFELLDASGICVWQDTKDSEGNSVTCEGIIENVHTWTAETPYLYQLLMTVKQGDKVIEVIPQKVGFRNIRLNGDTFLVNGVAIKFKGMNRHDYNPRNGRVVAREEIEKDIILMKQFNVNAIRTCHYPDSYYLYDLCDEYGMYVIDETDLECHGFELTGNYAWISDDPTWELAYVSRMVRMIERDKNHPSILMWSLGNESASGCNFFKMTEVAHQMDSTRLVHYEGDFDMEYADVYSTMYTWLENPAKPFLMKDVIENSKHPHLLCEYCHAMGNGPGNLKEYQDLFYAHDKLQGGFIWEWFDHGIESYTEDEEKYYRYGGDFGDDPSNKDFCIDGMLMPDRTPSPGLYEYKKVVEPITTTAVDLEKGIIHLLSRYDFADLDQFRLVYQVMEDDVMIQSGSLDLPSIPARGEKDITVPYTLVGVQAKPGAEYYLNISYQLKNAMPYAPAGHELATAQFKLPIYQEGIEVIPEGTLKVTKKHTTLRAEGANFYVEFDLVRGNITSIVRDGMQVMSKGPRLTLWRAPISNDMEIIDQLKKVYFLHLEHEVVMDIHYEEDGHFLKMTVKTINGTTNSAWHFDTTYEYVVCPTGDVLIRVSGVPGGKMEDTGASISANGSSANMAMGGKLGCAPDMFPRIGVTMHLDESMEHVRYFGRGPGENYSDSKEAGLMGVYENTVDGLFTNYVVPQANGNHMDCKWVSLTNDRGMGMVASTENSFNFSASFYEEKDLDDAKHTCDLKKRDYIVFNVDYKQNALGSYSCGQWQLDKYRAKNEAFTIDFRVTPFNNKETADKQIAHERIRLSK</sequence>
<evidence type="ECO:0000256" key="3">
    <source>
        <dbReference type="ARBA" id="ARBA00012756"/>
    </source>
</evidence>
<dbReference type="InterPro" id="IPR036156">
    <property type="entry name" value="Beta-gal/glucu_dom_sf"/>
</dbReference>
<evidence type="ECO:0000313" key="11">
    <source>
        <dbReference type="EMBL" id="TCS68434.1"/>
    </source>
</evidence>
<dbReference type="InterPro" id="IPR006101">
    <property type="entry name" value="Glyco_hydro_2"/>
</dbReference>
<dbReference type="GO" id="GO:0005990">
    <property type="term" value="P:lactose catabolic process"/>
    <property type="evidence" value="ECO:0007669"/>
    <property type="project" value="TreeGrafter"/>
</dbReference>
<evidence type="ECO:0000313" key="12">
    <source>
        <dbReference type="Proteomes" id="UP000294613"/>
    </source>
</evidence>
<dbReference type="Gene3D" id="2.70.98.10">
    <property type="match status" value="1"/>
</dbReference>
<evidence type="ECO:0000256" key="8">
    <source>
        <dbReference type="RuleBase" id="RU361154"/>
    </source>
</evidence>
<dbReference type="AlphaFoldDB" id="A0A4R3JS12"/>
<dbReference type="EC" id="3.2.1.23" evidence="3 8"/>
<dbReference type="PANTHER" id="PTHR46323:SF2">
    <property type="entry name" value="BETA-GALACTOSIDASE"/>
    <property type="match status" value="1"/>
</dbReference>
<dbReference type="InterPro" id="IPR006103">
    <property type="entry name" value="Glyco_hydro_2_cat"/>
</dbReference>
<dbReference type="RefSeq" id="WP_116441371.1">
    <property type="nucleotide sequence ID" value="NZ_BHEO01000002.1"/>
</dbReference>
<dbReference type="SMART" id="SM01038">
    <property type="entry name" value="Bgal_small_N"/>
    <property type="match status" value="1"/>
</dbReference>
<evidence type="ECO:0000256" key="4">
    <source>
        <dbReference type="ARBA" id="ARBA00013303"/>
    </source>
</evidence>
<dbReference type="GO" id="GO:0009341">
    <property type="term" value="C:beta-galactosidase complex"/>
    <property type="evidence" value="ECO:0007669"/>
    <property type="project" value="InterPro"/>
</dbReference>
<dbReference type="InterPro" id="IPR013783">
    <property type="entry name" value="Ig-like_fold"/>
</dbReference>
<dbReference type="InterPro" id="IPR017853">
    <property type="entry name" value="GH"/>
</dbReference>
<reference evidence="11 12" key="2">
    <citation type="submission" date="2019-03" db="EMBL/GenBank/DDBJ databases">
        <title>Genomic Encyclopedia of Type Strains, Phase IV (KMG-IV): sequencing the most valuable type-strain genomes for metagenomic binning, comparative biology and taxonomic classification.</title>
        <authorList>
            <person name="Goeker M."/>
        </authorList>
    </citation>
    <scope>NUCLEOTIDE SEQUENCE [LARGE SCALE GENOMIC DNA]</scope>
    <source>
        <strain evidence="11 12">DSM 103426</strain>
    </source>
</reference>
<dbReference type="Proteomes" id="UP000294613">
    <property type="component" value="Unassembled WGS sequence"/>
</dbReference>
<dbReference type="PANTHER" id="PTHR46323">
    <property type="entry name" value="BETA-GALACTOSIDASE"/>
    <property type="match status" value="1"/>
</dbReference>
<dbReference type="InterPro" id="IPR032312">
    <property type="entry name" value="LacZ_4"/>
</dbReference>
<proteinExistence type="inferred from homology"/>
<dbReference type="SUPFAM" id="SSF49303">
    <property type="entry name" value="beta-Galactosidase/glucuronidase domain"/>
    <property type="match status" value="2"/>
</dbReference>
<dbReference type="Pfam" id="PF02837">
    <property type="entry name" value="Glyco_hydro_2_N"/>
    <property type="match status" value="1"/>
</dbReference>
<feature type="domain" description="Beta galactosidase small chain/" evidence="9">
    <location>
        <begin position="729"/>
        <end position="1025"/>
    </location>
</feature>
<dbReference type="InterPro" id="IPR006102">
    <property type="entry name" value="Ig-like_GH2"/>
</dbReference>
<evidence type="ECO:0000256" key="1">
    <source>
        <dbReference type="ARBA" id="ARBA00001412"/>
    </source>
</evidence>
<dbReference type="Gene3D" id="2.60.120.260">
    <property type="entry name" value="Galactose-binding domain-like"/>
    <property type="match status" value="1"/>
</dbReference>
<keyword evidence="13" id="KW-1185">Reference proteome</keyword>